<feature type="transmembrane region" description="Helical" evidence="2">
    <location>
        <begin position="252"/>
        <end position="274"/>
    </location>
</feature>
<dbReference type="RefSeq" id="WP_259859987.1">
    <property type="nucleotide sequence ID" value="NZ_BAAAST010000013.1"/>
</dbReference>
<name>A0ABY5VYD1_9ACTN</name>
<feature type="transmembrane region" description="Helical" evidence="2">
    <location>
        <begin position="219"/>
        <end position="240"/>
    </location>
</feature>
<organism evidence="3 4">
    <name type="scientific">Dactylosporangium fulvum</name>
    <dbReference type="NCBI Taxonomy" id="53359"/>
    <lineage>
        <taxon>Bacteria</taxon>
        <taxon>Bacillati</taxon>
        <taxon>Actinomycetota</taxon>
        <taxon>Actinomycetes</taxon>
        <taxon>Micromonosporales</taxon>
        <taxon>Micromonosporaceae</taxon>
        <taxon>Dactylosporangium</taxon>
    </lineage>
</organism>
<evidence type="ECO:0008006" key="5">
    <source>
        <dbReference type="Google" id="ProtNLM"/>
    </source>
</evidence>
<accession>A0ABY5VYD1</accession>
<proteinExistence type="predicted"/>
<feature type="region of interest" description="Disordered" evidence="1">
    <location>
        <begin position="107"/>
        <end position="172"/>
    </location>
</feature>
<sequence>MNESLAETEFHRRVQAAAIAYDVPQQQADELAMTIGKLPGWQQAPYVAAWTHATVLSLIERHAGCQQLGCPVCADLTDIIAMLLASDALRLTEALGPNSAFAHDPQALDRASRAAPNASGASTAGESASSVAVPPQRATDETADVRSSRRQPTVSADGARQPHGDGGLRLPDATSARRLAPATLALLGVLTLVVVASASLTAGFQAWQALPALGAESAAGRGVMAGLIALLPVTAVGWAFAPWRERRRWQRFIALGAAGLTLALDFAAWVVFASAEQLPYPWFAAAMFTFVHAAGPLTLIMFLQGWASRADKSE</sequence>
<feature type="compositionally biased region" description="Basic and acidic residues" evidence="1">
    <location>
        <begin position="138"/>
        <end position="147"/>
    </location>
</feature>
<gene>
    <name evidence="3" type="ORF">Dfulv_45335</name>
</gene>
<feature type="transmembrane region" description="Helical" evidence="2">
    <location>
        <begin position="280"/>
        <end position="303"/>
    </location>
</feature>
<dbReference type="EMBL" id="CP073720">
    <property type="protein sequence ID" value="UWP82215.1"/>
    <property type="molecule type" value="Genomic_DNA"/>
</dbReference>
<feature type="transmembrane region" description="Helical" evidence="2">
    <location>
        <begin position="184"/>
        <end position="207"/>
    </location>
</feature>
<dbReference type="Proteomes" id="UP001059617">
    <property type="component" value="Chromosome"/>
</dbReference>
<protein>
    <recommendedName>
        <fullName evidence="5">DUF2637 domain-containing protein</fullName>
    </recommendedName>
</protein>
<feature type="compositionally biased region" description="Low complexity" evidence="1">
    <location>
        <begin position="118"/>
        <end position="133"/>
    </location>
</feature>
<evidence type="ECO:0000256" key="2">
    <source>
        <dbReference type="SAM" id="Phobius"/>
    </source>
</evidence>
<reference evidence="3" key="2">
    <citation type="submission" date="2022-09" db="EMBL/GenBank/DDBJ databases">
        <title>Biosynthetic gene clusters of Dactylosporangioum fulvum.</title>
        <authorList>
            <person name="Caradec T."/>
        </authorList>
    </citation>
    <scope>NUCLEOTIDE SEQUENCE</scope>
    <source>
        <strain evidence="3">NRRL B-16292</strain>
    </source>
</reference>
<evidence type="ECO:0000256" key="1">
    <source>
        <dbReference type="SAM" id="MobiDB-lite"/>
    </source>
</evidence>
<keyword evidence="2" id="KW-0472">Membrane</keyword>
<keyword evidence="2" id="KW-1133">Transmembrane helix</keyword>
<keyword evidence="4" id="KW-1185">Reference proteome</keyword>
<evidence type="ECO:0000313" key="3">
    <source>
        <dbReference type="EMBL" id="UWP82215.1"/>
    </source>
</evidence>
<keyword evidence="2" id="KW-0812">Transmembrane</keyword>
<evidence type="ECO:0000313" key="4">
    <source>
        <dbReference type="Proteomes" id="UP001059617"/>
    </source>
</evidence>
<reference evidence="3" key="1">
    <citation type="submission" date="2021-04" db="EMBL/GenBank/DDBJ databases">
        <authorList>
            <person name="Hartkoorn R.C."/>
            <person name="Beaudoing E."/>
            <person name="Hot D."/>
        </authorList>
    </citation>
    <scope>NUCLEOTIDE SEQUENCE</scope>
    <source>
        <strain evidence="3">NRRL B-16292</strain>
    </source>
</reference>